<sequence length="255" mass="30045">MADGISSFWGPVTSTRECCERNYNNSSHVAEFYNTLSNIPCILLAIFGLRNALQQRFERRFSFLYVSNVVLAIGSMLHHATLRSGQQQSDETPMVWAMLLYIYILFSPDWHYRRTMPTFLIIYGTAFTISHSFLRFSIGFNLHYIMLCLLCMPRVYKYYIYTDDKAARHLGKVYVVTLMLGSLCWLSDWLLCEEMSRWHINPQGHALWHVFMGFNTYFANTFLMFCRAEQRNWYPQVVRALGILPYVKIKKRKAQ</sequence>
<evidence type="ECO:0000313" key="2">
    <source>
        <dbReference type="Proteomes" id="UP001057402"/>
    </source>
</evidence>
<dbReference type="EMBL" id="CM042884">
    <property type="protein sequence ID" value="KAI4367829.1"/>
    <property type="molecule type" value="Genomic_DNA"/>
</dbReference>
<accession>A0ACB9QML7</accession>
<evidence type="ECO:0000313" key="1">
    <source>
        <dbReference type="EMBL" id="KAI4367829.1"/>
    </source>
</evidence>
<protein>
    <submittedName>
        <fullName evidence="1">Uncharacterized protein</fullName>
    </submittedName>
</protein>
<comment type="caution">
    <text evidence="1">The sequence shown here is derived from an EMBL/GenBank/DDBJ whole genome shotgun (WGS) entry which is preliminary data.</text>
</comment>
<name>A0ACB9QML7_9MYRT</name>
<reference evidence="2" key="1">
    <citation type="journal article" date="2023" name="Front. Plant Sci.">
        <title>Chromosomal-level genome assembly of Melastoma candidum provides insights into trichome evolution.</title>
        <authorList>
            <person name="Zhong Y."/>
            <person name="Wu W."/>
            <person name="Sun C."/>
            <person name="Zou P."/>
            <person name="Liu Y."/>
            <person name="Dai S."/>
            <person name="Zhou R."/>
        </authorList>
    </citation>
    <scope>NUCLEOTIDE SEQUENCE [LARGE SCALE GENOMIC DNA]</scope>
</reference>
<keyword evidence="2" id="KW-1185">Reference proteome</keyword>
<organism evidence="1 2">
    <name type="scientific">Melastoma candidum</name>
    <dbReference type="NCBI Taxonomy" id="119954"/>
    <lineage>
        <taxon>Eukaryota</taxon>
        <taxon>Viridiplantae</taxon>
        <taxon>Streptophyta</taxon>
        <taxon>Embryophyta</taxon>
        <taxon>Tracheophyta</taxon>
        <taxon>Spermatophyta</taxon>
        <taxon>Magnoliopsida</taxon>
        <taxon>eudicotyledons</taxon>
        <taxon>Gunneridae</taxon>
        <taxon>Pentapetalae</taxon>
        <taxon>rosids</taxon>
        <taxon>malvids</taxon>
        <taxon>Myrtales</taxon>
        <taxon>Melastomataceae</taxon>
        <taxon>Melastomatoideae</taxon>
        <taxon>Melastomateae</taxon>
        <taxon>Melastoma</taxon>
    </lineage>
</organism>
<dbReference type="Proteomes" id="UP001057402">
    <property type="component" value="Chromosome 5"/>
</dbReference>
<proteinExistence type="predicted"/>
<gene>
    <name evidence="1" type="ORF">MLD38_016455</name>
</gene>